<feature type="signal peptide" evidence="1">
    <location>
        <begin position="1"/>
        <end position="28"/>
    </location>
</feature>
<organism evidence="2 3">
    <name type="scientific">Entomortierella chlamydospora</name>
    <dbReference type="NCBI Taxonomy" id="101097"/>
    <lineage>
        <taxon>Eukaryota</taxon>
        <taxon>Fungi</taxon>
        <taxon>Fungi incertae sedis</taxon>
        <taxon>Mucoromycota</taxon>
        <taxon>Mortierellomycotina</taxon>
        <taxon>Mortierellomycetes</taxon>
        <taxon>Mortierellales</taxon>
        <taxon>Mortierellaceae</taxon>
        <taxon>Entomortierella</taxon>
    </lineage>
</organism>
<protein>
    <submittedName>
        <fullName evidence="2">Uncharacterized protein</fullName>
    </submittedName>
</protein>
<gene>
    <name evidence="2" type="ORF">BGZ80_009310</name>
</gene>
<accession>A0A9P6MXK1</accession>
<dbReference type="EMBL" id="JAAAID010000544">
    <property type="protein sequence ID" value="KAG0016308.1"/>
    <property type="molecule type" value="Genomic_DNA"/>
</dbReference>
<evidence type="ECO:0000313" key="3">
    <source>
        <dbReference type="Proteomes" id="UP000703661"/>
    </source>
</evidence>
<reference evidence="2" key="1">
    <citation type="journal article" date="2020" name="Fungal Divers.">
        <title>Resolving the Mortierellaceae phylogeny through synthesis of multi-gene phylogenetics and phylogenomics.</title>
        <authorList>
            <person name="Vandepol N."/>
            <person name="Liber J."/>
            <person name="Desiro A."/>
            <person name="Na H."/>
            <person name="Kennedy M."/>
            <person name="Barry K."/>
            <person name="Grigoriev I.V."/>
            <person name="Miller A.N."/>
            <person name="O'Donnell K."/>
            <person name="Stajich J.E."/>
            <person name="Bonito G."/>
        </authorList>
    </citation>
    <scope>NUCLEOTIDE SEQUENCE</scope>
    <source>
        <strain evidence="2">NRRL 2769</strain>
    </source>
</reference>
<proteinExistence type="predicted"/>
<comment type="caution">
    <text evidence="2">The sequence shown here is derived from an EMBL/GenBank/DDBJ whole genome shotgun (WGS) entry which is preliminary data.</text>
</comment>
<name>A0A9P6MXK1_9FUNG</name>
<dbReference type="AlphaFoldDB" id="A0A9P6MXK1"/>
<dbReference type="Proteomes" id="UP000703661">
    <property type="component" value="Unassembled WGS sequence"/>
</dbReference>
<evidence type="ECO:0000313" key="2">
    <source>
        <dbReference type="EMBL" id="KAG0016308.1"/>
    </source>
</evidence>
<keyword evidence="3" id="KW-1185">Reference proteome</keyword>
<feature type="chain" id="PRO_5040332236" evidence="1">
    <location>
        <begin position="29"/>
        <end position="89"/>
    </location>
</feature>
<dbReference type="PROSITE" id="PS51257">
    <property type="entry name" value="PROKAR_LIPOPROTEIN"/>
    <property type="match status" value="1"/>
</dbReference>
<dbReference type="OrthoDB" id="2376020at2759"/>
<evidence type="ECO:0000256" key="1">
    <source>
        <dbReference type="SAM" id="SignalP"/>
    </source>
</evidence>
<keyword evidence="1" id="KW-0732">Signal</keyword>
<sequence>MVTIIHKKMKFYTLALLGAAISCVSVEAWTGKCTGGYTGIVCDLIDGTIGSSSKHTDYGTQSCYNMNEATCKDGFAYWCEAYGGKSICF</sequence>